<evidence type="ECO:0000256" key="1">
    <source>
        <dbReference type="SAM" id="SignalP"/>
    </source>
</evidence>
<gene>
    <name evidence="2" type="ORF">L0664_00770</name>
</gene>
<evidence type="ECO:0000313" key="2">
    <source>
        <dbReference type="EMBL" id="MCF2869583.1"/>
    </source>
</evidence>
<comment type="caution">
    <text evidence="2">The sequence shown here is derived from an EMBL/GenBank/DDBJ whole genome shotgun (WGS) entry which is preliminary data.</text>
</comment>
<accession>A0ABS9CU68</accession>
<feature type="signal peptide" evidence="1">
    <location>
        <begin position="1"/>
        <end position="16"/>
    </location>
</feature>
<protein>
    <recommendedName>
        <fullName evidence="4">Lipoprotein</fullName>
    </recommendedName>
</protein>
<proteinExistence type="predicted"/>
<sequence length="166" mass="16838">MSVVALVALGACQAAAPSTGPTTAVAAARSTVGPGSQPATAQDAINNFAVCINSAPTFAQAPQQLRALPFTQNSNTGTWYHQTLNLSINVSGNRCSMVFGSNEERELLGLALAVGSTEGNGQGNANIGVDPNTGATQTNSRGGTQFLFTPAGTADGTAYFRAAMTR</sequence>
<dbReference type="EMBL" id="JAKGAQ010000001">
    <property type="protein sequence ID" value="MCF2869583.1"/>
    <property type="molecule type" value="Genomic_DNA"/>
</dbReference>
<name>A0ABS9CU68_9RHOB</name>
<evidence type="ECO:0000313" key="3">
    <source>
        <dbReference type="Proteomes" id="UP001200557"/>
    </source>
</evidence>
<reference evidence="2 3" key="1">
    <citation type="submission" date="2022-01" db="EMBL/GenBank/DDBJ databases">
        <title>Octadecabacter sp. nov., isolated from a marine alga.</title>
        <authorList>
            <person name="Jin M.S."/>
            <person name="Kim H.M."/>
            <person name="Han D.M."/>
            <person name="Jung J.J."/>
            <person name="Jeon C.O."/>
        </authorList>
    </citation>
    <scope>NUCLEOTIDE SEQUENCE [LARGE SCALE GENOMIC DNA]</scope>
    <source>
        <strain evidence="2 3">G9-8</strain>
    </source>
</reference>
<keyword evidence="3" id="KW-1185">Reference proteome</keyword>
<dbReference type="RefSeq" id="WP_235223715.1">
    <property type="nucleotide sequence ID" value="NZ_JAKGAQ010000001.1"/>
</dbReference>
<evidence type="ECO:0008006" key="4">
    <source>
        <dbReference type="Google" id="ProtNLM"/>
    </source>
</evidence>
<feature type="chain" id="PRO_5046740782" description="Lipoprotein" evidence="1">
    <location>
        <begin position="17"/>
        <end position="166"/>
    </location>
</feature>
<dbReference type="Proteomes" id="UP001200557">
    <property type="component" value="Unassembled WGS sequence"/>
</dbReference>
<keyword evidence="1" id="KW-0732">Signal</keyword>
<organism evidence="2 3">
    <name type="scientific">Octadecabacter dasysiphoniae</name>
    <dbReference type="NCBI Taxonomy" id="2909341"/>
    <lineage>
        <taxon>Bacteria</taxon>
        <taxon>Pseudomonadati</taxon>
        <taxon>Pseudomonadota</taxon>
        <taxon>Alphaproteobacteria</taxon>
        <taxon>Rhodobacterales</taxon>
        <taxon>Roseobacteraceae</taxon>
        <taxon>Octadecabacter</taxon>
    </lineage>
</organism>